<comment type="subcellular location">
    <subcellularLocation>
        <location evidence="1 9">Nucleus</location>
    </subcellularLocation>
</comment>
<evidence type="ECO:0000256" key="6">
    <source>
        <dbReference type="ARBA" id="ARBA00023204"/>
    </source>
</evidence>
<keyword evidence="5 9" id="KW-0233">DNA recombination</keyword>
<dbReference type="GO" id="GO:0033557">
    <property type="term" value="C:Slx1-Slx4 complex"/>
    <property type="evidence" value="ECO:0007669"/>
    <property type="project" value="UniProtKB-UniRule"/>
</dbReference>
<keyword evidence="3 9" id="KW-0597">Phosphoprotein</keyword>
<keyword evidence="4 9" id="KW-0227">DNA damage</keyword>
<keyword evidence="13" id="KW-0002">3D-structure</keyword>
<feature type="compositionally biased region" description="Polar residues" evidence="10">
    <location>
        <begin position="369"/>
        <end position="382"/>
    </location>
</feature>
<feature type="compositionally biased region" description="Basic residues" evidence="10">
    <location>
        <begin position="155"/>
        <end position="168"/>
    </location>
</feature>
<accession>A0A3S4CYR8</accession>
<evidence type="ECO:0000256" key="5">
    <source>
        <dbReference type="ARBA" id="ARBA00023172"/>
    </source>
</evidence>
<dbReference type="PROSITE" id="PS00354">
    <property type="entry name" value="HMGI_Y"/>
    <property type="match status" value="1"/>
</dbReference>
<dbReference type="HAMAP" id="MF_03110">
    <property type="entry name" value="Endonuc_su_Slx4"/>
    <property type="match status" value="1"/>
</dbReference>
<gene>
    <name evidence="9" type="primary">SLX4</name>
    <name evidence="11" type="ORF">TT172_LOCUS87</name>
</gene>
<comment type="subunit">
    <text evidence="9">Forms a heterodimer with SLX1.</text>
</comment>
<sequence>MRRRLDWTPPPESLPTPRVADTPAAKELPSSASPARVNVFKNLQDTYGRPSETAILTEEDGSTGATTDVLGKRKLIEMVTTAGNRPETPEVSPSKPKAVKKKPRTITELATAAYRQPDEHTVMSDKPKQDTLLGYLDVTDGETAAAAKSEAKTAKMGRRPAKPKPKPAKTREEKRRPLLLSPASAMRQVARQDFVFGTASQLAAEDDPELLRALHEAMMVSNQADSDPYADSSPVKGRLALRRKPGSGLWAAGARGEDGDLIDLEVLDLTGSSPLPRDYSLPQAPSPSHKAAAQGPSTKEACIEIGSSDTSLDLSASPPFLHTQSFSPSVAPAGTRISTASEGDKSSDSGQKHPPSAPREADFEPPPSNQEQHQLLLSQPKSLGQKELEPQPKPNFELYTDARLAKEVASYGFKPVKKRTAMIALLVQCWSSQHTRGLASRTAQAPSEVADTPAPTIGGKKKSSLVTKGEAEAPQAAKRPRGRPKKDAAAAPADQSEAKAPASPKRSKSPPKPAAPAPATPKRRKAPAKEVVEIADSESDSDSDDPFASSPITSPDKQDDVFSPPAVDLSVTEDTETSLVASPTDQQVSLFRYITQAVVTAPRAKDPANPSWHEKMLMYDPIILEDLTAWLNSGQLDRVGYDGEVAPGDVKKWCESKSVCCLWRVSLNGKERKRF</sequence>
<dbReference type="GO" id="GO:0017108">
    <property type="term" value="F:5'-flap endonuclease activity"/>
    <property type="evidence" value="ECO:0007669"/>
    <property type="project" value="InterPro"/>
</dbReference>
<comment type="similarity">
    <text evidence="2 9">Belongs to the SLX4 family.</text>
</comment>
<evidence type="ECO:0000256" key="4">
    <source>
        <dbReference type="ARBA" id="ARBA00022763"/>
    </source>
</evidence>
<dbReference type="SMR" id="A0A3S4CYR8"/>
<reference evidence="13" key="2">
    <citation type="journal article" date="2019" name="Nucleic Acids Res.">
        <title>Recognition and processing of branched DNA substrates by Slx1-Slx4 nuclease.</title>
        <authorList>
            <person name="Gaur V."/>
            <person name="Ziajko W."/>
            <person name="Nirwal S."/>
            <person name="Szlachcic A."/>
            <person name="Gapinska M."/>
            <person name="Nowotny M."/>
        </authorList>
    </citation>
    <scope>X-RAY CRYSTALLOGRAPHY (3.15 ANGSTROMS) OF 573-675</scope>
</reference>
<keyword evidence="6 9" id="KW-0234">DNA repair</keyword>
<evidence type="ECO:0000256" key="9">
    <source>
        <dbReference type="HAMAP-Rule" id="MF_03110"/>
    </source>
</evidence>
<evidence type="ECO:0000256" key="7">
    <source>
        <dbReference type="ARBA" id="ARBA00023242"/>
    </source>
</evidence>
<dbReference type="InterPro" id="IPR027784">
    <property type="entry name" value="Slx4_ascomycetes"/>
</dbReference>
<protein>
    <recommendedName>
        <fullName evidence="8 9">Structure-specific endonuclease subunit SLX4</fullName>
    </recommendedName>
</protein>
<evidence type="ECO:0000313" key="12">
    <source>
        <dbReference type="Proteomes" id="UP000289323"/>
    </source>
</evidence>
<dbReference type="InterPro" id="IPR018574">
    <property type="entry name" value="Structure-sp_endonuc_su_Slx4"/>
</dbReference>
<feature type="compositionally biased region" description="Basic and acidic residues" evidence="10">
    <location>
        <begin position="342"/>
        <end position="351"/>
    </location>
</feature>
<dbReference type="EMBL" id="OUUZ01000001">
    <property type="protein sequence ID" value="SPQ17668.1"/>
    <property type="molecule type" value="Genomic_DNA"/>
</dbReference>
<dbReference type="PDBsum" id="6SEH"/>
<feature type="compositionally biased region" description="Polar residues" evidence="10">
    <location>
        <begin position="433"/>
        <end position="445"/>
    </location>
</feature>
<reference evidence="11 12" key="1">
    <citation type="submission" date="2018-04" db="EMBL/GenBank/DDBJ databases">
        <authorList>
            <person name="Huttner S."/>
            <person name="Dainat J."/>
        </authorList>
    </citation>
    <scope>NUCLEOTIDE SEQUENCE [LARGE SCALE GENOMIC DNA]</scope>
</reference>
<dbReference type="Pfam" id="PF09494">
    <property type="entry name" value="Slx4"/>
    <property type="match status" value="1"/>
</dbReference>
<feature type="region of interest" description="Disordered" evidence="10">
    <location>
        <begin position="433"/>
        <end position="565"/>
    </location>
</feature>
<feature type="compositionally biased region" description="Low complexity" evidence="10">
    <location>
        <begin position="489"/>
        <end position="504"/>
    </location>
</feature>
<feature type="region of interest" description="Disordered" evidence="10">
    <location>
        <begin position="1"/>
        <end position="33"/>
    </location>
</feature>
<dbReference type="GO" id="GO:0006260">
    <property type="term" value="P:DNA replication"/>
    <property type="evidence" value="ECO:0007669"/>
    <property type="project" value="InterPro"/>
</dbReference>
<name>A0A3S4CYR8_9PEZI</name>
<dbReference type="Proteomes" id="UP000289323">
    <property type="component" value="Unassembled WGS sequence"/>
</dbReference>
<evidence type="ECO:0000313" key="11">
    <source>
        <dbReference type="EMBL" id="SPQ17668.1"/>
    </source>
</evidence>
<feature type="region of interest" description="Disordered" evidence="10">
    <location>
        <begin position="143"/>
        <end position="184"/>
    </location>
</feature>
<evidence type="ECO:0000256" key="3">
    <source>
        <dbReference type="ARBA" id="ARBA00022553"/>
    </source>
</evidence>
<feature type="region of interest" description="Disordered" evidence="10">
    <location>
        <begin position="272"/>
        <end position="395"/>
    </location>
</feature>
<evidence type="ECO:0000256" key="2">
    <source>
        <dbReference type="ARBA" id="ARBA00006661"/>
    </source>
</evidence>
<organism evidence="11 12">
    <name type="scientific">Thermothielavioides terrestris</name>
    <dbReference type="NCBI Taxonomy" id="2587410"/>
    <lineage>
        <taxon>Eukaryota</taxon>
        <taxon>Fungi</taxon>
        <taxon>Dikarya</taxon>
        <taxon>Ascomycota</taxon>
        <taxon>Pezizomycotina</taxon>
        <taxon>Sordariomycetes</taxon>
        <taxon>Sordariomycetidae</taxon>
        <taxon>Sordariales</taxon>
        <taxon>Chaetomiaceae</taxon>
        <taxon>Thermothielavioides</taxon>
    </lineage>
</organism>
<dbReference type="InterPro" id="IPR000637">
    <property type="entry name" value="HMGI/Y_DNA-bd_CS"/>
</dbReference>
<evidence type="ECO:0000256" key="10">
    <source>
        <dbReference type="SAM" id="MobiDB-lite"/>
    </source>
</evidence>
<evidence type="ECO:0007829" key="13">
    <source>
        <dbReference type="PDB" id="6SEH"/>
    </source>
</evidence>
<dbReference type="CDD" id="cd22999">
    <property type="entry name" value="SAP_SLX4"/>
    <property type="match status" value="1"/>
</dbReference>
<dbReference type="GO" id="GO:0006355">
    <property type="term" value="P:regulation of DNA-templated transcription"/>
    <property type="evidence" value="ECO:0007669"/>
    <property type="project" value="InterPro"/>
</dbReference>
<feature type="compositionally biased region" description="Acidic residues" evidence="10">
    <location>
        <begin position="533"/>
        <end position="545"/>
    </location>
</feature>
<dbReference type="AlphaFoldDB" id="A0A3S4CYR8"/>
<feature type="compositionally biased region" description="Pro residues" evidence="10">
    <location>
        <begin position="510"/>
        <end position="519"/>
    </location>
</feature>
<dbReference type="GO" id="GO:0006281">
    <property type="term" value="P:DNA repair"/>
    <property type="evidence" value="ECO:0007669"/>
    <property type="project" value="UniProtKB-UniRule"/>
</dbReference>
<feature type="region of interest" description="Disordered" evidence="10">
    <location>
        <begin position="79"/>
        <end position="104"/>
    </location>
</feature>
<comment type="PTM">
    <text evidence="9">Phosphorylated in response to DNA damage.</text>
</comment>
<comment type="function">
    <text evidence="9">Regulatory subunit of the SLX1-SLX4 structure-specific endonuclease that resolves DNA secondary structures generated during DNA repair and recombination. Has endonuclease activity towards branched DNA substrates, introducing single-strand cuts in duplex DNA close to junctions with ss-DNA.</text>
</comment>
<evidence type="ECO:0000256" key="1">
    <source>
        <dbReference type="ARBA" id="ARBA00004123"/>
    </source>
</evidence>
<keyword evidence="7 9" id="KW-0539">Nucleus</keyword>
<proteinExistence type="evidence at protein level"/>
<evidence type="ECO:0000256" key="8">
    <source>
        <dbReference type="ARBA" id="ARBA00029496"/>
    </source>
</evidence>
<dbReference type="GO" id="GO:0006310">
    <property type="term" value="P:DNA recombination"/>
    <property type="evidence" value="ECO:0007669"/>
    <property type="project" value="UniProtKB-UniRule"/>
</dbReference>
<dbReference type="PDB" id="6SEH">
    <property type="method" value="X-ray"/>
    <property type="resolution" value="3.15 A"/>
    <property type="chains" value="B/D=573-675"/>
</dbReference>